<feature type="domain" description="YcaO" evidence="1">
    <location>
        <begin position="1"/>
        <end position="355"/>
    </location>
</feature>
<dbReference type="GO" id="GO:0016740">
    <property type="term" value="F:transferase activity"/>
    <property type="evidence" value="ECO:0007669"/>
    <property type="project" value="UniProtKB-KW"/>
</dbReference>
<protein>
    <submittedName>
        <fullName evidence="2">Ribosomal protein S12 methylthiotransferase accessory factor YcaO</fullName>
    </submittedName>
</protein>
<dbReference type="NCBIfam" id="TIGR00702">
    <property type="entry name" value="YcaO-type kinase domain"/>
    <property type="match status" value="1"/>
</dbReference>
<name>A0A1D3UK72_TANFO</name>
<dbReference type="GO" id="GO:0005840">
    <property type="term" value="C:ribosome"/>
    <property type="evidence" value="ECO:0007669"/>
    <property type="project" value="UniProtKB-KW"/>
</dbReference>
<sequence length="512" mass="59816">MYIQRLSSEGLIFDHYYDSNELYMSPDTLVSKYGKELCKLFNYKDIDDFSKSLQKRFGNKKFICVPFYAVEENKEVYLPVELCLFATGSNGMASGNTPEEAILQSLCEIFERYAISEIYNKGLTPPTIPFEYFEGKSIYNKINYLTKDKGFELIIKDCSLGKKLPVIGVIIIDKQKQLYNFKIASDFVAEIALERCLNELHQGSQTFKSIPLKYYTFEEINNLNGPDSALINLEKIFVNGSGFWPVTIFHKSESYKFIKFDIEYGQSNEKNIKIAKKLIKKNGCNIYIRDNSILGFPTYYIVIPGMSQIDMTTPKLERLHKSESLDQIRYLGNKHINTITLLAEIVNEEYNIIKAQNKSYTKNYIYCIDPDLTDLDLELLGFMLNFYLKDFEKALYYLDIFLSEKHTLIYQYYYAIRDFVDLYHIKNIDPTDIKIMLDLKYSEDLTSELFSDFSNPELVFQYHNFPKGFDFTPEQFDSSTALLPILRIEKEMERYCKENPIQQIKLASIFHS</sequence>
<dbReference type="EMBL" id="FMMM01000037">
    <property type="protein sequence ID" value="SCQ20550.1"/>
    <property type="molecule type" value="Genomic_DNA"/>
</dbReference>
<keyword evidence="2" id="KW-0687">Ribonucleoprotein</keyword>
<keyword evidence="2" id="KW-0689">Ribosomal protein</keyword>
<dbReference type="AlphaFoldDB" id="A0A1D3UK72"/>
<evidence type="ECO:0000313" key="3">
    <source>
        <dbReference type="Proteomes" id="UP000182057"/>
    </source>
</evidence>
<gene>
    <name evidence="2" type="primary">ycaO</name>
    <name evidence="2" type="ORF">TFUB20_01076</name>
</gene>
<organism evidence="2 3">
    <name type="scientific">Tannerella forsythia</name>
    <name type="common">Bacteroides forsythus</name>
    <dbReference type="NCBI Taxonomy" id="28112"/>
    <lineage>
        <taxon>Bacteria</taxon>
        <taxon>Pseudomonadati</taxon>
        <taxon>Bacteroidota</taxon>
        <taxon>Bacteroidia</taxon>
        <taxon>Bacteroidales</taxon>
        <taxon>Tannerellaceae</taxon>
        <taxon>Tannerella</taxon>
    </lineage>
</organism>
<dbReference type="PANTHER" id="PTHR37809">
    <property type="entry name" value="RIBOSOMAL PROTEIN S12 METHYLTHIOTRANSFERASE ACCESSORY FACTOR YCAO"/>
    <property type="match status" value="1"/>
</dbReference>
<dbReference type="PANTHER" id="PTHR37809:SF1">
    <property type="entry name" value="RIBOSOMAL PROTEIN S12 METHYLTHIOTRANSFERASE ACCESSORY FACTOR YCAO"/>
    <property type="match status" value="1"/>
</dbReference>
<keyword evidence="2" id="KW-0808">Transferase</keyword>
<proteinExistence type="predicted"/>
<evidence type="ECO:0000313" key="2">
    <source>
        <dbReference type="EMBL" id="SCQ20550.1"/>
    </source>
</evidence>
<evidence type="ECO:0000259" key="1">
    <source>
        <dbReference type="PROSITE" id="PS51664"/>
    </source>
</evidence>
<dbReference type="PROSITE" id="PS51664">
    <property type="entry name" value="YCAO"/>
    <property type="match status" value="1"/>
</dbReference>
<accession>A0A1D3UK72</accession>
<dbReference type="Gene3D" id="3.30.1330.230">
    <property type="match status" value="1"/>
</dbReference>
<reference evidence="2 3" key="1">
    <citation type="submission" date="2016-09" db="EMBL/GenBank/DDBJ databases">
        <authorList>
            <person name="Capua I."/>
            <person name="De Benedictis P."/>
            <person name="Joannis T."/>
            <person name="Lombin L.H."/>
            <person name="Cattoli G."/>
        </authorList>
    </citation>
    <scope>NUCLEOTIDE SEQUENCE [LARGE SCALE GENOMIC DNA]</scope>
    <source>
        <strain evidence="2 3">UB20</strain>
    </source>
</reference>
<dbReference type="InterPro" id="IPR003776">
    <property type="entry name" value="YcaO-like_dom"/>
</dbReference>
<dbReference type="Proteomes" id="UP000182057">
    <property type="component" value="Unassembled WGS sequence"/>
</dbReference>
<dbReference type="Pfam" id="PF02624">
    <property type="entry name" value="YcaO"/>
    <property type="match status" value="1"/>
</dbReference>